<comment type="caution">
    <text evidence="1">The sequence shown here is derived from an EMBL/GenBank/DDBJ whole genome shotgun (WGS) entry which is preliminary data.</text>
</comment>
<dbReference type="EMBL" id="CM046389">
    <property type="protein sequence ID" value="KAI8567809.1"/>
    <property type="molecule type" value="Genomic_DNA"/>
</dbReference>
<dbReference type="Proteomes" id="UP001062846">
    <property type="component" value="Chromosome 2"/>
</dbReference>
<organism evidence="1 2">
    <name type="scientific">Rhododendron molle</name>
    <name type="common">Chinese azalea</name>
    <name type="synonym">Azalea mollis</name>
    <dbReference type="NCBI Taxonomy" id="49168"/>
    <lineage>
        <taxon>Eukaryota</taxon>
        <taxon>Viridiplantae</taxon>
        <taxon>Streptophyta</taxon>
        <taxon>Embryophyta</taxon>
        <taxon>Tracheophyta</taxon>
        <taxon>Spermatophyta</taxon>
        <taxon>Magnoliopsida</taxon>
        <taxon>eudicotyledons</taxon>
        <taxon>Gunneridae</taxon>
        <taxon>Pentapetalae</taxon>
        <taxon>asterids</taxon>
        <taxon>Ericales</taxon>
        <taxon>Ericaceae</taxon>
        <taxon>Ericoideae</taxon>
        <taxon>Rhodoreae</taxon>
        <taxon>Rhododendron</taxon>
    </lineage>
</organism>
<gene>
    <name evidence="1" type="ORF">RHMOL_Rhmol02G0150500</name>
</gene>
<protein>
    <submittedName>
        <fullName evidence="1">Uncharacterized protein</fullName>
    </submittedName>
</protein>
<reference evidence="1" key="1">
    <citation type="submission" date="2022-02" db="EMBL/GenBank/DDBJ databases">
        <title>Plant Genome Project.</title>
        <authorList>
            <person name="Zhang R.-G."/>
        </authorList>
    </citation>
    <scope>NUCLEOTIDE SEQUENCE</scope>
    <source>
        <strain evidence="1">AT1</strain>
    </source>
</reference>
<accession>A0ACC0PRP7</accession>
<sequence>MKGSSFSANLYFDKMVGIPKRRRRRRASATSPLPPPFPPPIRSTTQTHPFLLLLRLGQFRQIPASICTPTGIFNAQSSRSSDLFGFFPDQSRLTPSRERRPGLFTAVRDSLGLTYDVSFELNLFVWLKLGWYVISVTLTPGKAKWTLLMRHEAESKLNAYWLESLAHLQAASVPRKNISCIKDLNSLYEGVTVEDIYLAYDQLKIDESSMYSCVGVVGAQVVEEISGKDLCSCVV</sequence>
<keyword evidence="2" id="KW-1185">Reference proteome</keyword>
<name>A0ACC0PRP7_RHOML</name>
<evidence type="ECO:0000313" key="1">
    <source>
        <dbReference type="EMBL" id="KAI8567809.1"/>
    </source>
</evidence>
<evidence type="ECO:0000313" key="2">
    <source>
        <dbReference type="Proteomes" id="UP001062846"/>
    </source>
</evidence>
<proteinExistence type="predicted"/>